<gene>
    <name evidence="3" type="ordered locus">BAD_0470</name>
</gene>
<dbReference type="InterPro" id="IPR001638">
    <property type="entry name" value="Solute-binding_3/MltF_N"/>
</dbReference>
<dbReference type="PANTHER" id="PTHR35936:SF17">
    <property type="entry name" value="ARGININE-BINDING EXTRACELLULAR PROTEIN ARTP"/>
    <property type="match status" value="1"/>
</dbReference>
<feature type="domain" description="Solute-binding protein family 3/N-terminal" evidence="2">
    <location>
        <begin position="116"/>
        <end position="341"/>
    </location>
</feature>
<dbReference type="PaxDb" id="1680-BADO_0487"/>
<organism evidence="3 4">
    <name type="scientific">Bifidobacterium adolescentis (strain ATCC 15703 / DSM 20083 / NCTC 11814 / E194a)</name>
    <dbReference type="NCBI Taxonomy" id="367928"/>
    <lineage>
        <taxon>Bacteria</taxon>
        <taxon>Bacillati</taxon>
        <taxon>Actinomycetota</taxon>
        <taxon>Actinomycetes</taxon>
        <taxon>Bifidobacteriales</taxon>
        <taxon>Bifidobacteriaceae</taxon>
        <taxon>Bifidobacterium</taxon>
    </lineage>
</organism>
<dbReference type="AlphaFoldDB" id="A1A0L8"/>
<evidence type="ECO:0000313" key="3">
    <source>
        <dbReference type="EMBL" id="BAF39251.1"/>
    </source>
</evidence>
<name>A1A0L8_BIFAA</name>
<protein>
    <submittedName>
        <fullName evidence="3">Probable solute binding protein of ABC transporter system</fullName>
    </submittedName>
</protein>
<proteinExistence type="predicted"/>
<keyword evidence="1" id="KW-0732">Signal</keyword>
<dbReference type="CDD" id="cd01004">
    <property type="entry name" value="PBP2_MidA_like"/>
    <property type="match status" value="1"/>
</dbReference>
<dbReference type="KEGG" id="bad:BAD_0470"/>
<dbReference type="Gene3D" id="3.40.190.10">
    <property type="entry name" value="Periplasmic binding protein-like II"/>
    <property type="match status" value="2"/>
</dbReference>
<keyword evidence="4" id="KW-1185">Reference proteome</keyword>
<reference evidence="3 4" key="1">
    <citation type="submission" date="2006-12" db="EMBL/GenBank/DDBJ databases">
        <title>Bifidobacterium adolescentis complete genome sequence.</title>
        <authorList>
            <person name="Suzuki T."/>
            <person name="Tsuda Y."/>
            <person name="Kanou N."/>
            <person name="Inoue T."/>
            <person name="Kumazaki K."/>
            <person name="Nagano S."/>
            <person name="Hirai S."/>
            <person name="Tanaka K."/>
            <person name="Watanabe K."/>
        </authorList>
    </citation>
    <scope>NUCLEOTIDE SEQUENCE [LARGE SCALE GENOMIC DNA]</scope>
    <source>
        <strain evidence="4">ATCC 15703 / DSM 20083 / NCTC 11814 / E194a</strain>
    </source>
</reference>
<evidence type="ECO:0000259" key="2">
    <source>
        <dbReference type="SMART" id="SM00062"/>
    </source>
</evidence>
<dbReference type="SUPFAM" id="SSF53850">
    <property type="entry name" value="Periplasmic binding protein-like II"/>
    <property type="match status" value="1"/>
</dbReference>
<evidence type="ECO:0000256" key="1">
    <source>
        <dbReference type="ARBA" id="ARBA00022729"/>
    </source>
</evidence>
<accession>A1A0L8</accession>
<dbReference type="EMBL" id="AP009256">
    <property type="protein sequence ID" value="BAF39251.1"/>
    <property type="molecule type" value="Genomic_DNA"/>
</dbReference>
<dbReference type="Pfam" id="PF00497">
    <property type="entry name" value="SBP_bac_3"/>
    <property type="match status" value="1"/>
</dbReference>
<dbReference type="PANTHER" id="PTHR35936">
    <property type="entry name" value="MEMBRANE-BOUND LYTIC MUREIN TRANSGLYCOSYLASE F"/>
    <property type="match status" value="1"/>
</dbReference>
<dbReference type="HOGENOM" id="CLU_019602_18_1_11"/>
<dbReference type="Proteomes" id="UP000008702">
    <property type="component" value="Chromosome"/>
</dbReference>
<evidence type="ECO:0000313" key="4">
    <source>
        <dbReference type="Proteomes" id="UP000008702"/>
    </source>
</evidence>
<sequence length="355" mass="38231">MPLRFLPINVGVALRFYRVPLEYWTSDWQMDDYRSVDGKRIEGEPTMSLKFKSFAALALSAAMMFSVAACGTTDSGDAKSDSKAKNTTVGYDVSTIKKDDELAKLAASAKTVKDGELSVGMELSYAPAEFYAEDGKTPVGYDVDMSKAIAQTLGLKPKIVSSMFDTIVPSIGSKYDLGITAMTITEERLQSVDFVSYYRAGSTWAVQKGNPKKLDTSDMCGAKIAVQTGTVQEDEANKIAKGCKADKKAEVMSYKRQAEAATAVATGKADVFYADSPVAGYAISQTDGQLEALGDVEGVAKQGIAIKKGDQQLDEAVQKAVQKLMDDGTYMKILKHWGVESGALDKAEINPTDLN</sequence>
<dbReference type="SMART" id="SM00062">
    <property type="entry name" value="PBPb"/>
    <property type="match status" value="1"/>
</dbReference>
<dbReference type="STRING" id="367928.BAD_0470"/>